<accession>A0A1H7LEF2</accession>
<dbReference type="InterPro" id="IPR035901">
    <property type="entry name" value="GIY-YIG_endonuc_sf"/>
</dbReference>
<sequence length="495" mass="57442">MVCGIYLITRKDTSQKYVGKSNDIKRRWQQHIGGYDKRHSWIDNAIRKHGADKFILQIITELPDDEKVLLQHEKYWIKFYNAYEDKNHYNLTPGGDFNPMLVPDIVEKISGENNYWHGRKNPELSERNYKRTGEKNPNWGTSFVEEWGGFWFLKAMASLDITIYELVKYTGLSRSSIQVYLRTRGYTWTQLKEEATGTKKYSIDDYGGLNFLRDCIKAGKTRVEVSKEIGISPQTITDYLSKRGYNWTRLKEEVTGTKKYSIDDYGGLEFLQDCVRDGKTQNDIGKETGISEKTIRSYLNKNGYSWEEFIEEVTGTKKYSIDDYGGIDFIKECIKEGKDQKDIAKEINISVTTIRKYLKRQGYTWAQLKKEVDGNIRHSIIDDFGGINFLIDCIKAGKTQTDVAKEMGIASDTIWKYLKRRGFSWTKLEEKAGRKRYSIDELGGLDYLINCIKEGKTQTDVAKELGISPSSDVIWRYLKSKGYTWTQLKKEVIMD</sequence>
<dbReference type="RefSeq" id="WP_091699472.1">
    <property type="nucleotide sequence ID" value="NZ_FOAK01000007.1"/>
</dbReference>
<gene>
    <name evidence="2" type="ORF">SAMN05216439_1772</name>
</gene>
<name>A0A1H7LEF2_9EURY</name>
<dbReference type="Pfam" id="PF01541">
    <property type="entry name" value="GIY-YIG"/>
    <property type="match status" value="1"/>
</dbReference>
<dbReference type="Proteomes" id="UP000199506">
    <property type="component" value="Unassembled WGS sequence"/>
</dbReference>
<dbReference type="InterPro" id="IPR000305">
    <property type="entry name" value="GIY-YIG_endonuc"/>
</dbReference>
<evidence type="ECO:0000259" key="1">
    <source>
        <dbReference type="PROSITE" id="PS50164"/>
    </source>
</evidence>
<organism evidence="2 3">
    <name type="scientific">Methanobrevibacter gottschalkii</name>
    <dbReference type="NCBI Taxonomy" id="190974"/>
    <lineage>
        <taxon>Archaea</taxon>
        <taxon>Methanobacteriati</taxon>
        <taxon>Methanobacteriota</taxon>
        <taxon>Methanomada group</taxon>
        <taxon>Methanobacteria</taxon>
        <taxon>Methanobacteriales</taxon>
        <taxon>Methanobacteriaceae</taxon>
        <taxon>Methanobrevibacter</taxon>
    </lineage>
</organism>
<dbReference type="Gene3D" id="1.10.10.60">
    <property type="entry name" value="Homeodomain-like"/>
    <property type="match status" value="1"/>
</dbReference>
<dbReference type="GO" id="GO:0004519">
    <property type="term" value="F:endonuclease activity"/>
    <property type="evidence" value="ECO:0007669"/>
    <property type="project" value="UniProtKB-KW"/>
</dbReference>
<dbReference type="SUPFAM" id="SSF82771">
    <property type="entry name" value="GIY-YIG endonuclease"/>
    <property type="match status" value="1"/>
</dbReference>
<dbReference type="PROSITE" id="PS50164">
    <property type="entry name" value="GIY_YIG"/>
    <property type="match status" value="1"/>
</dbReference>
<dbReference type="EMBL" id="FOAK01000007">
    <property type="protein sequence ID" value="SEK97372.1"/>
    <property type="molecule type" value="Genomic_DNA"/>
</dbReference>
<evidence type="ECO:0000313" key="2">
    <source>
        <dbReference type="EMBL" id="SEK97372.1"/>
    </source>
</evidence>
<dbReference type="STRING" id="190974.SAMN05216439_1772"/>
<dbReference type="AlphaFoldDB" id="A0A1H7LEF2"/>
<evidence type="ECO:0000313" key="3">
    <source>
        <dbReference type="Proteomes" id="UP000199506"/>
    </source>
</evidence>
<proteinExistence type="predicted"/>
<keyword evidence="2" id="KW-0255">Endonuclease</keyword>
<keyword evidence="2" id="KW-0540">Nuclease</keyword>
<reference evidence="2 3" key="1">
    <citation type="submission" date="2016-10" db="EMBL/GenBank/DDBJ databases">
        <authorList>
            <person name="de Groot N.N."/>
        </authorList>
    </citation>
    <scope>NUCLEOTIDE SEQUENCE [LARGE SCALE GENOMIC DNA]</scope>
    <source>
        <strain evidence="2 3">DSM 11978</strain>
    </source>
</reference>
<dbReference type="Gene3D" id="3.40.1440.10">
    <property type="entry name" value="GIY-YIG endonuclease"/>
    <property type="match status" value="1"/>
</dbReference>
<feature type="domain" description="GIY-YIG" evidence="1">
    <location>
        <begin position="1"/>
        <end position="91"/>
    </location>
</feature>
<protein>
    <submittedName>
        <fullName evidence="2">Group I intron endonuclease</fullName>
    </submittedName>
</protein>
<keyword evidence="2" id="KW-0378">Hydrolase</keyword>
<dbReference type="SMART" id="SM00465">
    <property type="entry name" value="GIYc"/>
    <property type="match status" value="1"/>
</dbReference>